<reference evidence="2 3" key="2">
    <citation type="submission" date="2018-11" db="EMBL/GenBank/DDBJ databases">
        <authorList>
            <consortium name="Pathogen Informatics"/>
        </authorList>
    </citation>
    <scope>NUCLEOTIDE SEQUENCE [LARGE SCALE GENOMIC DNA]</scope>
</reference>
<dbReference type="OrthoDB" id="191139at2759"/>
<dbReference type="PANTHER" id="PTHR43157">
    <property type="entry name" value="PHOSPHATIDYLINOSITOL-GLYCAN BIOSYNTHESIS CLASS F PROTEIN-RELATED"/>
    <property type="match status" value="1"/>
</dbReference>
<sequence length="431" mass="49052">MAEKRDTDINYKRTILITGSTDGIGRQTALELAVRNKENFVIIHGRSVEKCEATIEYIMREGKLQNKLNLDYVVADFSDLKEVSNLAAEVEKRFPQLNVLLCNAGVLLPKRTESRDGFELTFQINHLAHFVIINRLLERLKGNQPSRIIIVSSSLHSWHAIDWNDLMAEKEYDKYLQFSRTKLMNHMTSFALHRLLVREGCCFRVTSNVVDLGNMEPQPGRRSRSRSTSLSSFDSSLVLSSGVSTLLNLIESPALENVSGKYFDCHGKQTRSSSDATDERLQQKLWNLSEGLCKDYVRYSLDWSDLQCTKEYEKYKQYSRTKLMVHMMTFKLARLFSHSGVTCNVLEPGVIETKLLRAGGYSGAPVEQGSRASIYLCTSGDVTSVNGAYIDNSCKKVTKLFKDSVNEKEQEDLWQITEKLLADKNIKFCDF</sequence>
<proteinExistence type="predicted"/>
<dbReference type="InterPro" id="IPR002347">
    <property type="entry name" value="SDR_fam"/>
</dbReference>
<dbReference type="InterPro" id="IPR036291">
    <property type="entry name" value="NAD(P)-bd_dom_sf"/>
</dbReference>
<reference evidence="4" key="1">
    <citation type="submission" date="2017-02" db="UniProtKB">
        <authorList>
            <consortium name="WormBaseParasite"/>
        </authorList>
    </citation>
    <scope>IDENTIFICATION</scope>
</reference>
<dbReference type="EMBL" id="UYYF01004789">
    <property type="protein sequence ID" value="VDN07028.1"/>
    <property type="molecule type" value="Genomic_DNA"/>
</dbReference>
<organism evidence="4">
    <name type="scientific">Thelazia callipaeda</name>
    <name type="common">Oriental eyeworm</name>
    <name type="synonym">Parasitic nematode</name>
    <dbReference type="NCBI Taxonomy" id="103827"/>
    <lineage>
        <taxon>Eukaryota</taxon>
        <taxon>Metazoa</taxon>
        <taxon>Ecdysozoa</taxon>
        <taxon>Nematoda</taxon>
        <taxon>Chromadorea</taxon>
        <taxon>Rhabditida</taxon>
        <taxon>Spirurina</taxon>
        <taxon>Spiruromorpha</taxon>
        <taxon>Thelazioidea</taxon>
        <taxon>Thelaziidae</taxon>
        <taxon>Thelazia</taxon>
    </lineage>
</organism>
<gene>
    <name evidence="2" type="ORF">TCLT_LOCUS9398</name>
</gene>
<evidence type="ECO:0000313" key="2">
    <source>
        <dbReference type="EMBL" id="VDN07028.1"/>
    </source>
</evidence>
<dbReference type="STRING" id="103827.A0A0N5D8H6"/>
<dbReference type="Pfam" id="PF00106">
    <property type="entry name" value="adh_short"/>
    <property type="match status" value="1"/>
</dbReference>
<name>A0A0N5D8H6_THECL</name>
<dbReference type="GO" id="GO:0016491">
    <property type="term" value="F:oxidoreductase activity"/>
    <property type="evidence" value="ECO:0007669"/>
    <property type="project" value="UniProtKB-KW"/>
</dbReference>
<dbReference type="PANTHER" id="PTHR43157:SF31">
    <property type="entry name" value="PHOSPHATIDYLINOSITOL-GLYCAN BIOSYNTHESIS CLASS F PROTEIN"/>
    <property type="match status" value="1"/>
</dbReference>
<keyword evidence="3" id="KW-1185">Reference proteome</keyword>
<evidence type="ECO:0000313" key="4">
    <source>
        <dbReference type="WBParaSite" id="TCLT_0000940901-mRNA-1"/>
    </source>
</evidence>
<dbReference type="OMA" id="IEYIMRE"/>
<accession>A0A0N5D8H6</accession>
<evidence type="ECO:0000313" key="3">
    <source>
        <dbReference type="Proteomes" id="UP000276776"/>
    </source>
</evidence>
<keyword evidence="1" id="KW-0560">Oxidoreductase</keyword>
<dbReference type="AlphaFoldDB" id="A0A0N5D8H6"/>
<dbReference type="SUPFAM" id="SSF51735">
    <property type="entry name" value="NAD(P)-binding Rossmann-fold domains"/>
    <property type="match status" value="2"/>
</dbReference>
<evidence type="ECO:0000256" key="1">
    <source>
        <dbReference type="ARBA" id="ARBA00023002"/>
    </source>
</evidence>
<protein>
    <submittedName>
        <fullName evidence="4">Retinol dehydrogenase 14</fullName>
    </submittedName>
</protein>
<dbReference type="Proteomes" id="UP000276776">
    <property type="component" value="Unassembled WGS sequence"/>
</dbReference>
<dbReference type="WBParaSite" id="TCLT_0000940901-mRNA-1">
    <property type="protein sequence ID" value="TCLT_0000940901-mRNA-1"/>
    <property type="gene ID" value="TCLT_0000940901"/>
</dbReference>
<dbReference type="Gene3D" id="3.40.50.720">
    <property type="entry name" value="NAD(P)-binding Rossmann-like Domain"/>
    <property type="match status" value="2"/>
</dbReference>